<dbReference type="Proteomes" id="UP000269998">
    <property type="component" value="Chromosome"/>
</dbReference>
<feature type="domain" description="FAD-binding" evidence="5">
    <location>
        <begin position="6"/>
        <end position="178"/>
    </location>
</feature>
<evidence type="ECO:0000256" key="2">
    <source>
        <dbReference type="ARBA" id="ARBA00022630"/>
    </source>
</evidence>
<comment type="cofactor">
    <cofactor evidence="1">
        <name>FAD</name>
        <dbReference type="ChEBI" id="CHEBI:57692"/>
    </cofactor>
</comment>
<evidence type="ECO:0000256" key="3">
    <source>
        <dbReference type="ARBA" id="ARBA00022827"/>
    </source>
</evidence>
<evidence type="ECO:0000313" key="6">
    <source>
        <dbReference type="EMBL" id="VDM89500.1"/>
    </source>
</evidence>
<dbReference type="Pfam" id="PF01494">
    <property type="entry name" value="FAD_binding_3"/>
    <property type="match status" value="1"/>
</dbReference>
<dbReference type="InterPro" id="IPR036188">
    <property type="entry name" value="FAD/NAD-bd_sf"/>
</dbReference>
<dbReference type="PRINTS" id="PR00420">
    <property type="entry name" value="RNGMNOXGNASE"/>
</dbReference>
<dbReference type="KEGG" id="mbai:MB901379_03077"/>
<evidence type="ECO:0000313" key="7">
    <source>
        <dbReference type="Proteomes" id="UP000269998"/>
    </source>
</evidence>
<dbReference type="AlphaFoldDB" id="A0A3S4FS31"/>
<feature type="compositionally biased region" description="Pro residues" evidence="4">
    <location>
        <begin position="236"/>
        <end position="245"/>
    </location>
</feature>
<gene>
    <name evidence="6" type="ORF">MB901379_03077</name>
</gene>
<feature type="region of interest" description="Disordered" evidence="4">
    <location>
        <begin position="219"/>
        <end position="245"/>
    </location>
</feature>
<dbReference type="PANTHER" id="PTHR43004">
    <property type="entry name" value="TRK SYSTEM POTASSIUM UPTAKE PROTEIN"/>
    <property type="match status" value="1"/>
</dbReference>
<dbReference type="PANTHER" id="PTHR43004:SF19">
    <property type="entry name" value="BINDING MONOOXYGENASE, PUTATIVE (JCVI)-RELATED"/>
    <property type="match status" value="1"/>
</dbReference>
<organism evidence="6 7">
    <name type="scientific">Mycobacterium basiliense</name>
    <dbReference type="NCBI Taxonomy" id="2094119"/>
    <lineage>
        <taxon>Bacteria</taxon>
        <taxon>Bacillati</taxon>
        <taxon>Actinomycetota</taxon>
        <taxon>Actinomycetes</taxon>
        <taxon>Mycobacteriales</taxon>
        <taxon>Mycobacteriaceae</taxon>
        <taxon>Mycobacterium</taxon>
    </lineage>
</organism>
<dbReference type="GO" id="GO:0016709">
    <property type="term" value="F:oxidoreductase activity, acting on paired donors, with incorporation or reduction of molecular oxygen, NAD(P)H as one donor, and incorporation of one atom of oxygen"/>
    <property type="evidence" value="ECO:0007669"/>
    <property type="project" value="UniProtKB-ARBA"/>
</dbReference>
<proteinExistence type="predicted"/>
<keyword evidence="7" id="KW-1185">Reference proteome</keyword>
<accession>A0A3S4FS31</accession>
<reference evidence="7" key="1">
    <citation type="submission" date="2018-02" db="EMBL/GenBank/DDBJ databases">
        <authorList>
            <person name="Seth-Smith MB H."/>
            <person name="Seth-Smith H."/>
        </authorList>
    </citation>
    <scope>NUCLEOTIDE SEQUENCE [LARGE SCALE GENOMIC DNA]</scope>
</reference>
<feature type="region of interest" description="Disordered" evidence="4">
    <location>
        <begin position="180"/>
        <end position="200"/>
    </location>
</feature>
<keyword evidence="3" id="KW-0274">FAD</keyword>
<dbReference type="InterPro" id="IPR002938">
    <property type="entry name" value="FAD-bd"/>
</dbReference>
<protein>
    <submittedName>
        <fullName evidence="6">3-(3-hydroxyphenyl)propionate hydroxylase</fullName>
    </submittedName>
</protein>
<evidence type="ECO:0000256" key="4">
    <source>
        <dbReference type="SAM" id="MobiDB-lite"/>
    </source>
</evidence>
<keyword evidence="2" id="KW-0285">Flavoprotein</keyword>
<dbReference type="GO" id="GO:0071949">
    <property type="term" value="F:FAD binding"/>
    <property type="evidence" value="ECO:0007669"/>
    <property type="project" value="InterPro"/>
</dbReference>
<evidence type="ECO:0000256" key="1">
    <source>
        <dbReference type="ARBA" id="ARBA00001974"/>
    </source>
</evidence>
<sequence length="245" mass="26289">MVDETADVVISGAGPNGLMLACELALAEIRPLVLDKLPGPSGEPKANGLVGQVVRMLHMRGLYLKFSGCNGPPEPSPGWMFAAMPLDFVGMVDNPMYTMRMPQPRLVRLLAKRARDLRVDLRWGHELTGLHARADSVAIAVSSPKRDYRIMTSFLVGADGGRSLVRKSVGIDFPAPRRPPWAGSPMCTSPTRSVVPKEGSISQDSAGFRLAIAASIEAESFSPSSNPADRCSEPSNSPPQSPTNR</sequence>
<dbReference type="InterPro" id="IPR050641">
    <property type="entry name" value="RIFMO-like"/>
</dbReference>
<name>A0A3S4FS31_9MYCO</name>
<dbReference type="Gene3D" id="3.50.50.60">
    <property type="entry name" value="FAD/NAD(P)-binding domain"/>
    <property type="match status" value="1"/>
</dbReference>
<dbReference type="SUPFAM" id="SSF51905">
    <property type="entry name" value="FAD/NAD(P)-binding domain"/>
    <property type="match status" value="1"/>
</dbReference>
<evidence type="ECO:0000259" key="5">
    <source>
        <dbReference type="Pfam" id="PF01494"/>
    </source>
</evidence>
<dbReference type="EMBL" id="LR130759">
    <property type="protein sequence ID" value="VDM89500.1"/>
    <property type="molecule type" value="Genomic_DNA"/>
</dbReference>